<name>A0A2J6N3M2_9CREN</name>
<comment type="similarity">
    <text evidence="1">Belongs to the NAD(P)-dependent epimerase/dehydratase family.</text>
</comment>
<reference evidence="4 5" key="1">
    <citation type="submission" date="2018-01" db="EMBL/GenBank/DDBJ databases">
        <title>Metagenomic assembled genomes from two thermal pools in the Uzon Caldera, Kamchatka, Russia.</title>
        <authorList>
            <person name="Wilkins L."/>
            <person name="Ettinger C."/>
        </authorList>
    </citation>
    <scope>NUCLEOTIDE SEQUENCE [LARGE SCALE GENOMIC DNA]</scope>
    <source>
        <strain evidence="4">ZAV-06</strain>
    </source>
</reference>
<evidence type="ECO:0000313" key="5">
    <source>
        <dbReference type="Proteomes" id="UP000237153"/>
    </source>
</evidence>
<protein>
    <submittedName>
        <fullName evidence="3 4">NAD-dependent epimerase</fullName>
    </submittedName>
</protein>
<organism evidence="4 5">
    <name type="scientific">Fervidicoccus fontis</name>
    <dbReference type="NCBI Taxonomy" id="683846"/>
    <lineage>
        <taxon>Archaea</taxon>
        <taxon>Thermoproteota</taxon>
        <taxon>Thermoprotei</taxon>
        <taxon>Fervidicoccales</taxon>
        <taxon>Fervidicoccaceae</taxon>
        <taxon>Fervidicoccus</taxon>
    </lineage>
</organism>
<sequence length="319" mass="36475">MTRALVIGANGQIGFELVPVLRKLYGSENVIAGYYPEKIDIKLEAPREYIDVLNIDLVESVVKKYDVDEIYNLAAILSATGEKNPQLAFKTNLLGVFNVLEVARKYGTRVFWPSSIAVFGPTTPKYSTPQHTIIEPTTMYGITKYAGELLSRYYVNKYDLDVRGVRWPGIISSEALPGGGTTDYAVEIFYYAIEGKKYTCYLHEDTMLPMMYMPDAIKSIIQLMNADKSKLETFVGYNVSAFSFTPKQLEKEIKKYIPEFQVEYKPDYRQQIADSWPRTIDDCVARKEWGWSPEWVFESMVKDMLMKISKKLGKSINIK</sequence>
<accession>A0A2J6N3M2</accession>
<dbReference type="Proteomes" id="UP000237153">
    <property type="component" value="Unassembled WGS sequence"/>
</dbReference>
<reference evidence="3" key="2">
    <citation type="journal article" date="2020" name="mSystems">
        <title>Genome- and Community-Level Interaction Insights into Carbon Utilization and Element Cycling Functions of Hydrothermarchaeota in Hydrothermal Sediment.</title>
        <authorList>
            <person name="Zhou Z."/>
            <person name="Liu Y."/>
            <person name="Xu W."/>
            <person name="Pan J."/>
            <person name="Luo Z.H."/>
            <person name="Li M."/>
        </authorList>
    </citation>
    <scope>NUCLEOTIDE SEQUENCE [LARGE SCALE GENOMIC DNA]</scope>
    <source>
        <strain evidence="3">SpSt-1261</strain>
    </source>
</reference>
<dbReference type="Proteomes" id="UP000886076">
    <property type="component" value="Unassembled WGS sequence"/>
</dbReference>
<dbReference type="EMBL" id="PNIM01000004">
    <property type="protein sequence ID" value="PMB75947.1"/>
    <property type="molecule type" value="Genomic_DNA"/>
</dbReference>
<dbReference type="FunFam" id="3.40.50.720:FF:000077">
    <property type="entry name" value="L-threonine 3-dehydrogenase, mitochondrial"/>
    <property type="match status" value="1"/>
</dbReference>
<evidence type="ECO:0000313" key="4">
    <source>
        <dbReference type="EMBL" id="PMB75947.1"/>
    </source>
</evidence>
<gene>
    <name evidence="4" type="ORF">C0188_01260</name>
    <name evidence="3" type="ORF">ENO39_02565</name>
</gene>
<dbReference type="GO" id="GO:0008743">
    <property type="term" value="F:L-threonine 3-dehydrogenase activity"/>
    <property type="evidence" value="ECO:0007669"/>
    <property type="project" value="TreeGrafter"/>
</dbReference>
<dbReference type="PANTHER" id="PTHR42687:SF1">
    <property type="entry name" value="L-THREONINE 3-DEHYDROGENASE, MITOCHONDRIAL"/>
    <property type="match status" value="1"/>
</dbReference>
<dbReference type="GO" id="GO:0006567">
    <property type="term" value="P:L-threonine catabolic process"/>
    <property type="evidence" value="ECO:0007669"/>
    <property type="project" value="TreeGrafter"/>
</dbReference>
<dbReference type="Pfam" id="PF01370">
    <property type="entry name" value="Epimerase"/>
    <property type="match status" value="1"/>
</dbReference>
<proteinExistence type="inferred from homology"/>
<feature type="domain" description="NAD-dependent epimerase/dehydratase" evidence="2">
    <location>
        <begin position="4"/>
        <end position="227"/>
    </location>
</feature>
<dbReference type="InterPro" id="IPR001509">
    <property type="entry name" value="Epimerase_deHydtase"/>
</dbReference>
<dbReference type="InterPro" id="IPR036291">
    <property type="entry name" value="NAD(P)-bd_dom_sf"/>
</dbReference>
<evidence type="ECO:0000259" key="2">
    <source>
        <dbReference type="Pfam" id="PF01370"/>
    </source>
</evidence>
<dbReference type="PANTHER" id="PTHR42687">
    <property type="entry name" value="L-THREONINE 3-DEHYDROGENASE"/>
    <property type="match status" value="1"/>
</dbReference>
<comment type="caution">
    <text evidence="4">The sequence shown here is derived from an EMBL/GenBank/DDBJ whole genome shotgun (WGS) entry which is preliminary data.</text>
</comment>
<dbReference type="SUPFAM" id="SSF51735">
    <property type="entry name" value="NAD(P)-binding Rossmann-fold domains"/>
    <property type="match status" value="1"/>
</dbReference>
<evidence type="ECO:0000313" key="3">
    <source>
        <dbReference type="EMBL" id="HEW63927.1"/>
    </source>
</evidence>
<dbReference type="AlphaFoldDB" id="A0A2J6N3M2"/>
<dbReference type="EMBL" id="DSFH01000039">
    <property type="protein sequence ID" value="HEW63927.1"/>
    <property type="molecule type" value="Genomic_DNA"/>
</dbReference>
<dbReference type="InterPro" id="IPR051225">
    <property type="entry name" value="NAD(P)_epim/dehydratase"/>
</dbReference>
<evidence type="ECO:0000256" key="1">
    <source>
        <dbReference type="ARBA" id="ARBA00007637"/>
    </source>
</evidence>
<dbReference type="Gene3D" id="3.40.50.720">
    <property type="entry name" value="NAD(P)-binding Rossmann-like Domain"/>
    <property type="match status" value="1"/>
</dbReference>
<dbReference type="RefSeq" id="WP_272985247.1">
    <property type="nucleotide sequence ID" value="NZ_DSFH01000039.1"/>
</dbReference>